<evidence type="ECO:0000313" key="2">
    <source>
        <dbReference type="Proteomes" id="UP001499884"/>
    </source>
</evidence>
<protein>
    <submittedName>
        <fullName evidence="1">Uncharacterized protein</fullName>
    </submittedName>
</protein>
<sequence length="77" mass="8702">MPELPEQTALRARVDRELARFVGAETDALVAVNKSLAPLRGVLRAATGYGKRLRSAFCYWGRRDSRTATRWYAPRHA</sequence>
<evidence type="ECO:0000313" key="1">
    <source>
        <dbReference type="EMBL" id="GAA3707087.1"/>
    </source>
</evidence>
<gene>
    <name evidence="1" type="ORF">GCM10023082_01340</name>
</gene>
<comment type="caution">
    <text evidence="1">The sequence shown here is derived from an EMBL/GenBank/DDBJ whole genome shotgun (WGS) entry which is preliminary data.</text>
</comment>
<proteinExistence type="predicted"/>
<dbReference type="Proteomes" id="UP001499884">
    <property type="component" value="Unassembled WGS sequence"/>
</dbReference>
<name>A0ABP7DKV9_9ACTN</name>
<reference evidence="2" key="1">
    <citation type="journal article" date="2019" name="Int. J. Syst. Evol. Microbiol.">
        <title>The Global Catalogue of Microorganisms (GCM) 10K type strain sequencing project: providing services to taxonomists for standard genome sequencing and annotation.</title>
        <authorList>
            <consortium name="The Broad Institute Genomics Platform"/>
            <consortium name="The Broad Institute Genome Sequencing Center for Infectious Disease"/>
            <person name="Wu L."/>
            <person name="Ma J."/>
        </authorList>
    </citation>
    <scope>NUCLEOTIDE SEQUENCE [LARGE SCALE GENOMIC DNA]</scope>
    <source>
        <strain evidence="2">JCM 30846</strain>
    </source>
</reference>
<organism evidence="1 2">
    <name type="scientific">Streptomyces tremellae</name>
    <dbReference type="NCBI Taxonomy" id="1124239"/>
    <lineage>
        <taxon>Bacteria</taxon>
        <taxon>Bacillati</taxon>
        <taxon>Actinomycetota</taxon>
        <taxon>Actinomycetes</taxon>
        <taxon>Kitasatosporales</taxon>
        <taxon>Streptomycetaceae</taxon>
        <taxon>Streptomyces</taxon>
    </lineage>
</organism>
<dbReference type="EMBL" id="BAABEP010000001">
    <property type="protein sequence ID" value="GAA3707087.1"/>
    <property type="molecule type" value="Genomic_DNA"/>
</dbReference>
<accession>A0ABP7DKV9</accession>
<keyword evidence="2" id="KW-1185">Reference proteome</keyword>